<evidence type="ECO:0000313" key="2">
    <source>
        <dbReference type="EMBL" id="KIX15330.1"/>
    </source>
</evidence>
<keyword evidence="1" id="KW-0812">Transmembrane</keyword>
<keyword evidence="1" id="KW-0472">Membrane</keyword>
<dbReference type="STRING" id="1429043.X474_04145"/>
<dbReference type="EMBL" id="AZAC01000003">
    <property type="protein sequence ID" value="KIX15330.1"/>
    <property type="molecule type" value="Genomic_DNA"/>
</dbReference>
<organism evidence="2 3">
    <name type="scientific">Dethiosulfatarculus sandiegensis</name>
    <dbReference type="NCBI Taxonomy" id="1429043"/>
    <lineage>
        <taxon>Bacteria</taxon>
        <taxon>Pseudomonadati</taxon>
        <taxon>Thermodesulfobacteriota</taxon>
        <taxon>Desulfarculia</taxon>
        <taxon>Desulfarculales</taxon>
        <taxon>Desulfarculaceae</taxon>
        <taxon>Dethiosulfatarculus</taxon>
    </lineage>
</organism>
<evidence type="ECO:0000256" key="1">
    <source>
        <dbReference type="SAM" id="Phobius"/>
    </source>
</evidence>
<dbReference type="RefSeq" id="WP_044346835.1">
    <property type="nucleotide sequence ID" value="NZ_AZAC01000003.1"/>
</dbReference>
<dbReference type="OrthoDB" id="5460567at2"/>
<keyword evidence="1" id="KW-1133">Transmembrane helix</keyword>
<accession>A0A0D2K0S9</accession>
<comment type="caution">
    <text evidence="2">The sequence shown here is derived from an EMBL/GenBank/DDBJ whole genome shotgun (WGS) entry which is preliminary data.</text>
</comment>
<dbReference type="InParanoid" id="A0A0D2K0S9"/>
<gene>
    <name evidence="2" type="ORF">X474_04145</name>
</gene>
<proteinExistence type="predicted"/>
<reference evidence="2 3" key="1">
    <citation type="submission" date="2013-11" db="EMBL/GenBank/DDBJ databases">
        <title>Metagenomic analysis of a methanogenic consortium involved in long chain n-alkane degradation.</title>
        <authorList>
            <person name="Davidova I.A."/>
            <person name="Callaghan A.V."/>
            <person name="Wawrik B."/>
            <person name="Pruitt S."/>
            <person name="Marks C."/>
            <person name="Duncan K.E."/>
            <person name="Suflita J.M."/>
        </authorList>
    </citation>
    <scope>NUCLEOTIDE SEQUENCE [LARGE SCALE GENOMIC DNA]</scope>
    <source>
        <strain evidence="2 3">SPR</strain>
    </source>
</reference>
<dbReference type="AlphaFoldDB" id="A0A0D2K0S9"/>
<feature type="transmembrane region" description="Helical" evidence="1">
    <location>
        <begin position="46"/>
        <end position="65"/>
    </location>
</feature>
<dbReference type="Proteomes" id="UP000032233">
    <property type="component" value="Unassembled WGS sequence"/>
</dbReference>
<protein>
    <submittedName>
        <fullName evidence="2">Uncharacterized protein</fullName>
    </submittedName>
</protein>
<sequence length="69" mass="7722">MATKDKSGLDDRSMAKWGMAASMGTLLVTGLMETKKGRTGNTMRSVHLWSGLALVGFSLWHYSLYQRKR</sequence>
<feature type="transmembrane region" description="Helical" evidence="1">
    <location>
        <begin position="14"/>
        <end position="34"/>
    </location>
</feature>
<keyword evidence="3" id="KW-1185">Reference proteome</keyword>
<evidence type="ECO:0000313" key="3">
    <source>
        <dbReference type="Proteomes" id="UP000032233"/>
    </source>
</evidence>
<name>A0A0D2K0S9_9BACT</name>